<evidence type="ECO:0000313" key="2">
    <source>
        <dbReference type="EMBL" id="RKP50334.1"/>
    </source>
</evidence>
<evidence type="ECO:0008006" key="4">
    <source>
        <dbReference type="Google" id="ProtNLM"/>
    </source>
</evidence>
<dbReference type="Gene3D" id="3.30.70.1780">
    <property type="match status" value="1"/>
</dbReference>
<organism evidence="2 3">
    <name type="scientific">Pararobbsia silviterrae</name>
    <dbReference type="NCBI Taxonomy" id="1792498"/>
    <lineage>
        <taxon>Bacteria</taxon>
        <taxon>Pseudomonadati</taxon>
        <taxon>Pseudomonadota</taxon>
        <taxon>Betaproteobacteria</taxon>
        <taxon>Burkholderiales</taxon>
        <taxon>Burkholderiaceae</taxon>
        <taxon>Pararobbsia</taxon>
    </lineage>
</organism>
<dbReference type="Gene3D" id="3.30.70.1770">
    <property type="match status" value="1"/>
</dbReference>
<reference evidence="2 3" key="1">
    <citation type="submission" date="2018-10" db="EMBL/GenBank/DDBJ databases">
        <title>Robbsia sp. DHC34, isolated from soil.</title>
        <authorList>
            <person name="Gao Z.-H."/>
            <person name="Qiu L.-H."/>
        </authorList>
    </citation>
    <scope>NUCLEOTIDE SEQUENCE [LARGE SCALE GENOMIC DNA]</scope>
    <source>
        <strain evidence="2 3">DHC34</strain>
    </source>
</reference>
<protein>
    <recommendedName>
        <fullName evidence="4">PrgH/EprH family type III secretion apparatus protein</fullName>
    </recommendedName>
</protein>
<comment type="caution">
    <text evidence="2">The sequence shown here is derived from an EMBL/GenBank/DDBJ whole genome shotgun (WGS) entry which is preliminary data.</text>
</comment>
<dbReference type="AlphaFoldDB" id="A0A494XQE6"/>
<feature type="region of interest" description="Disordered" evidence="1">
    <location>
        <begin position="101"/>
        <end position="133"/>
    </location>
</feature>
<name>A0A494XQE6_9BURK</name>
<dbReference type="GO" id="GO:0016020">
    <property type="term" value="C:membrane"/>
    <property type="evidence" value="ECO:0007669"/>
    <property type="project" value="InterPro"/>
</dbReference>
<evidence type="ECO:0000256" key="1">
    <source>
        <dbReference type="SAM" id="MobiDB-lite"/>
    </source>
</evidence>
<evidence type="ECO:0000313" key="3">
    <source>
        <dbReference type="Proteomes" id="UP000270342"/>
    </source>
</evidence>
<gene>
    <name evidence="2" type="ORF">D7S86_19715</name>
</gene>
<accession>A0A494XQE6</accession>
<proteinExistence type="predicted"/>
<dbReference type="Proteomes" id="UP000270342">
    <property type="component" value="Unassembled WGS sequence"/>
</dbReference>
<sequence>MFASTLDALPLSRQSLSMTLGTRPDSEPQIYQLKVLYGPLCGLELSLEPGRHFFVTAPGGQTDPVLDTSALAQTSGCYVIPGARSDPSAYPNFAIAFDDAPQAHDRSVRTSPKARGNQSSSAPIDSRGSRHDARPGECAVIEIFLTDRAAHSHSSGAGPRSDTHASITTHRILAGDIFSFAGLRLAWRRIGEPWPDPVLHEDADEIKPASPEMQTPCVAHAAAPTLDTIDDAAPGIRATAAAAPYPHPRNLPNDLQYPRRHWPLRALIGLSVAAGIAALGIALQSTRAQPNTNAIDFALRGAPHPGIVLTGRDGRIHVIVRSAHDAAWTRQALRHVARTVPFDVHLESDESQTIATRLERQGIALHTVRFDRRTPGDLVVVTDAEPLQASELATARKVVLDALPYIGDVRIEQQSRADVIARARAGLDALNVRYRQTQHHAQTTFELDGAIDDARLSAIGDFARAFTDDWGRRHVRFLLDPPPDAAQLDTYRIRAARFLSTGRDTIEFTEPVS</sequence>
<dbReference type="InterPro" id="IPR019029">
    <property type="entry name" value="T3SS_PrgH/EprH-like"/>
</dbReference>
<dbReference type="Pfam" id="PF09480">
    <property type="entry name" value="PrgH"/>
    <property type="match status" value="1"/>
</dbReference>
<keyword evidence="3" id="KW-1185">Reference proteome</keyword>
<dbReference type="EMBL" id="RBZU01000009">
    <property type="protein sequence ID" value="RKP50334.1"/>
    <property type="molecule type" value="Genomic_DNA"/>
</dbReference>